<comment type="similarity">
    <text evidence="2">Belongs to the protease inhibitor I35 (TIMP) family.</text>
</comment>
<evidence type="ECO:0000256" key="1">
    <source>
        <dbReference type="ARBA" id="ARBA00004613"/>
    </source>
</evidence>
<dbReference type="AlphaFoldDB" id="A0A9W9YQM2"/>
<gene>
    <name evidence="11" type="primary">TIMP3_1</name>
    <name evidence="11" type="ORF">OS493_011597</name>
</gene>
<dbReference type="GO" id="GO:0005615">
    <property type="term" value="C:extracellular space"/>
    <property type="evidence" value="ECO:0007669"/>
    <property type="project" value="TreeGrafter"/>
</dbReference>
<dbReference type="PROSITE" id="PS50189">
    <property type="entry name" value="NTR"/>
    <property type="match status" value="1"/>
</dbReference>
<sequence>MRLCPIVYRVALLLSAVTLAWTIDSELEAIVYYLRHPQEQFCSADFAVSAEVLAKNQTKDGDNKQIRVYDLKILHIYKGGDKLHNTEDIRVNSSGEIGLFTKAYTVAVKPLINSTVYLLTGSIRKEKIQLNLGSWIHEWPDVTTEQRAGISGIYAQNCKCQITPCFGEAGCDQLLKGCDVSRRRLREFYQGCEWRHSYCLKNSEATACSWRETAGYKNCTSQALP</sequence>
<comment type="caution">
    <text evidence="11">The sequence shown here is derived from an EMBL/GenBank/DDBJ whole genome shotgun (WGS) entry which is preliminary data.</text>
</comment>
<evidence type="ECO:0000256" key="6">
    <source>
        <dbReference type="ARBA" id="ARBA00023157"/>
    </source>
</evidence>
<keyword evidence="7" id="KW-0481">Metalloenzyme inhibitor</keyword>
<dbReference type="Gene3D" id="2.40.50.120">
    <property type="match status" value="1"/>
</dbReference>
<dbReference type="InterPro" id="IPR008993">
    <property type="entry name" value="TIMP-like_OB-fold"/>
</dbReference>
<comment type="subcellular location">
    <subcellularLocation>
        <location evidence="1">Secreted</location>
    </subcellularLocation>
</comment>
<keyword evidence="12" id="KW-1185">Reference proteome</keyword>
<dbReference type="SUPFAM" id="SSF50242">
    <property type="entry name" value="TIMP-like"/>
    <property type="match status" value="1"/>
</dbReference>
<evidence type="ECO:0000313" key="11">
    <source>
        <dbReference type="EMBL" id="KAJ7363311.1"/>
    </source>
</evidence>
<keyword evidence="6 8" id="KW-1015">Disulfide bond</keyword>
<feature type="chain" id="PRO_5040848316" evidence="9">
    <location>
        <begin position="23"/>
        <end position="225"/>
    </location>
</feature>
<dbReference type="GO" id="GO:0002020">
    <property type="term" value="F:protease binding"/>
    <property type="evidence" value="ECO:0007669"/>
    <property type="project" value="TreeGrafter"/>
</dbReference>
<organism evidence="11 12">
    <name type="scientific">Desmophyllum pertusum</name>
    <dbReference type="NCBI Taxonomy" id="174260"/>
    <lineage>
        <taxon>Eukaryota</taxon>
        <taxon>Metazoa</taxon>
        <taxon>Cnidaria</taxon>
        <taxon>Anthozoa</taxon>
        <taxon>Hexacorallia</taxon>
        <taxon>Scleractinia</taxon>
        <taxon>Caryophylliina</taxon>
        <taxon>Caryophylliidae</taxon>
        <taxon>Desmophyllum</taxon>
    </lineage>
</organism>
<dbReference type="InterPro" id="IPR001820">
    <property type="entry name" value="TIMP"/>
</dbReference>
<protein>
    <submittedName>
        <fullName evidence="11">Metalloproteinase inhibitor 3</fullName>
    </submittedName>
</protein>
<evidence type="ECO:0000256" key="2">
    <source>
        <dbReference type="ARBA" id="ARBA00011027"/>
    </source>
</evidence>
<evidence type="ECO:0000256" key="7">
    <source>
        <dbReference type="ARBA" id="ARBA00023215"/>
    </source>
</evidence>
<dbReference type="Pfam" id="PF00965">
    <property type="entry name" value="TIMP"/>
    <property type="match status" value="1"/>
</dbReference>
<dbReference type="InterPro" id="IPR027465">
    <property type="entry name" value="TIMP_C"/>
</dbReference>
<feature type="domain" description="NTR" evidence="10">
    <location>
        <begin position="24"/>
        <end position="158"/>
    </location>
</feature>
<dbReference type="OrthoDB" id="6041373at2759"/>
<feature type="disulfide bond" evidence="8">
    <location>
        <begin position="42"/>
        <end position="158"/>
    </location>
</feature>
<keyword evidence="5" id="KW-0646">Protease inhibitor</keyword>
<feature type="disulfide bond" evidence="8">
    <location>
        <begin position="178"/>
        <end position="199"/>
    </location>
</feature>
<dbReference type="SMART" id="SM00206">
    <property type="entry name" value="NTR"/>
    <property type="match status" value="1"/>
</dbReference>
<dbReference type="Proteomes" id="UP001163046">
    <property type="component" value="Unassembled WGS sequence"/>
</dbReference>
<accession>A0A9W9YQM2</accession>
<dbReference type="GO" id="GO:0051045">
    <property type="term" value="P:negative regulation of membrane protein ectodomain proteolysis"/>
    <property type="evidence" value="ECO:0007669"/>
    <property type="project" value="TreeGrafter"/>
</dbReference>
<reference evidence="11" key="1">
    <citation type="submission" date="2023-01" db="EMBL/GenBank/DDBJ databases">
        <title>Genome assembly of the deep-sea coral Lophelia pertusa.</title>
        <authorList>
            <person name="Herrera S."/>
            <person name="Cordes E."/>
        </authorList>
    </citation>
    <scope>NUCLEOTIDE SEQUENCE</scope>
    <source>
        <strain evidence="11">USNM1676648</strain>
        <tissue evidence="11">Polyp</tissue>
    </source>
</reference>
<dbReference type="PANTHER" id="PTHR11844">
    <property type="entry name" value="METALLOPROTEASE INHIBITOR"/>
    <property type="match status" value="1"/>
</dbReference>
<dbReference type="Gene3D" id="3.90.370.10">
    <property type="entry name" value="Tissue inhibitor of metalloproteinase-1. Chain B, domain 1"/>
    <property type="match status" value="1"/>
</dbReference>
<dbReference type="EMBL" id="MU827306">
    <property type="protein sequence ID" value="KAJ7363311.1"/>
    <property type="molecule type" value="Genomic_DNA"/>
</dbReference>
<keyword evidence="3" id="KW-0964">Secreted</keyword>
<evidence type="ECO:0000256" key="8">
    <source>
        <dbReference type="PIRSR" id="PIRSR601820-3"/>
    </source>
</evidence>
<dbReference type="PANTHER" id="PTHR11844:SF33">
    <property type="entry name" value="TISSUE INHIBITOR OF METALLOPROTEINASE"/>
    <property type="match status" value="1"/>
</dbReference>
<evidence type="ECO:0000256" key="3">
    <source>
        <dbReference type="ARBA" id="ARBA00022525"/>
    </source>
</evidence>
<dbReference type="InterPro" id="IPR001134">
    <property type="entry name" value="Netrin_domain"/>
</dbReference>
<name>A0A9W9YQM2_9CNID</name>
<evidence type="ECO:0000259" key="10">
    <source>
        <dbReference type="PROSITE" id="PS50189"/>
    </source>
</evidence>
<evidence type="ECO:0000256" key="5">
    <source>
        <dbReference type="ARBA" id="ARBA00022690"/>
    </source>
</evidence>
<evidence type="ECO:0000256" key="4">
    <source>
        <dbReference type="ARBA" id="ARBA00022608"/>
    </source>
</evidence>
<evidence type="ECO:0000256" key="9">
    <source>
        <dbReference type="SAM" id="SignalP"/>
    </source>
</evidence>
<dbReference type="GO" id="GO:0031012">
    <property type="term" value="C:extracellular matrix"/>
    <property type="evidence" value="ECO:0007669"/>
    <property type="project" value="TreeGrafter"/>
</dbReference>
<feature type="disulfide bond" evidence="8">
    <location>
        <begin position="160"/>
        <end position="208"/>
    </location>
</feature>
<proteinExistence type="inferred from homology"/>
<evidence type="ECO:0000313" key="12">
    <source>
        <dbReference type="Proteomes" id="UP001163046"/>
    </source>
</evidence>
<keyword evidence="4" id="KW-0483">Metalloprotease inhibitor</keyword>
<dbReference type="GO" id="GO:0008191">
    <property type="term" value="F:metalloendopeptidase inhibitor activity"/>
    <property type="evidence" value="ECO:0007669"/>
    <property type="project" value="InterPro"/>
</dbReference>
<keyword evidence="9" id="KW-0732">Signal</keyword>
<feature type="signal peptide" evidence="9">
    <location>
        <begin position="1"/>
        <end position="22"/>
    </location>
</feature>